<dbReference type="eggNOG" id="COG0019">
    <property type="taxonomic scope" value="Bacteria"/>
</dbReference>
<feature type="domain" description="Orn/DAP/Arg decarboxylase 2 N-terminal" evidence="9">
    <location>
        <begin position="50"/>
        <end position="286"/>
    </location>
</feature>
<dbReference type="AlphaFoldDB" id="E5Y734"/>
<organism evidence="10 11">
    <name type="scientific">Bilophila wadsworthia (strain 3_1_6)</name>
    <dbReference type="NCBI Taxonomy" id="563192"/>
    <lineage>
        <taxon>Bacteria</taxon>
        <taxon>Pseudomonadati</taxon>
        <taxon>Thermodesulfobacteriota</taxon>
        <taxon>Desulfovibrionia</taxon>
        <taxon>Desulfovibrionales</taxon>
        <taxon>Desulfovibrionaceae</taxon>
        <taxon>Bilophila</taxon>
    </lineage>
</organism>
<comment type="subunit">
    <text evidence="5">Homodimer.</text>
</comment>
<evidence type="ECO:0000256" key="1">
    <source>
        <dbReference type="ARBA" id="ARBA00001933"/>
    </source>
</evidence>
<dbReference type="PRINTS" id="PR01181">
    <property type="entry name" value="DAPDCRBXLASE"/>
</dbReference>
<evidence type="ECO:0000256" key="4">
    <source>
        <dbReference type="ARBA" id="ARBA00023239"/>
    </source>
</evidence>
<comment type="pathway">
    <text evidence="5 8">Amino-acid biosynthesis; L-lysine biosynthesis via DAP pathway; L-lysine from DL-2,6-diaminopimelate: step 1/1.</text>
</comment>
<comment type="function">
    <text evidence="5">Specifically catalyzes the decarboxylation of meso-diaminopimelate (meso-DAP) to L-lysine.</text>
</comment>
<dbReference type="Proteomes" id="UP000006034">
    <property type="component" value="Unassembled WGS sequence"/>
</dbReference>
<dbReference type="GO" id="GO:0009089">
    <property type="term" value="P:lysine biosynthetic process via diaminopimelate"/>
    <property type="evidence" value="ECO:0007669"/>
    <property type="project" value="UniProtKB-UniRule"/>
</dbReference>
<dbReference type="GO" id="GO:0008836">
    <property type="term" value="F:diaminopimelate decarboxylase activity"/>
    <property type="evidence" value="ECO:0007669"/>
    <property type="project" value="UniProtKB-UniRule"/>
</dbReference>
<feature type="binding site" evidence="5">
    <location>
        <position position="352"/>
    </location>
    <ligand>
        <name>substrate</name>
    </ligand>
</feature>
<dbReference type="SUPFAM" id="SSF51419">
    <property type="entry name" value="PLP-binding barrel"/>
    <property type="match status" value="1"/>
</dbReference>
<dbReference type="Pfam" id="PF02784">
    <property type="entry name" value="Orn_Arg_deC_N"/>
    <property type="match status" value="1"/>
</dbReference>
<feature type="binding site" evidence="5">
    <location>
        <begin position="279"/>
        <end position="282"/>
    </location>
    <ligand>
        <name>pyridoxal 5'-phosphate</name>
        <dbReference type="ChEBI" id="CHEBI:597326"/>
    </ligand>
</feature>
<accession>E5Y734</accession>
<reference evidence="10 11" key="1">
    <citation type="submission" date="2010-10" db="EMBL/GenBank/DDBJ databases">
        <authorList>
            <consortium name="The Broad Institute Genome Sequencing Platform"/>
            <person name="Ward D."/>
            <person name="Earl A."/>
            <person name="Feldgarden M."/>
            <person name="Young S.K."/>
            <person name="Gargeya S."/>
            <person name="Zeng Q."/>
            <person name="Alvarado L."/>
            <person name="Berlin A."/>
            <person name="Bochicchio J."/>
            <person name="Chapman S.B."/>
            <person name="Chen Z."/>
            <person name="Freedman E."/>
            <person name="Gellesch M."/>
            <person name="Goldberg J."/>
            <person name="Griggs A."/>
            <person name="Gujja S."/>
            <person name="Heilman E."/>
            <person name="Heiman D."/>
            <person name="Howarth C."/>
            <person name="Mehta T."/>
            <person name="Neiman D."/>
            <person name="Pearson M."/>
            <person name="Roberts A."/>
            <person name="Saif S."/>
            <person name="Shea T."/>
            <person name="Shenoy N."/>
            <person name="Sisk P."/>
            <person name="Stolte C."/>
            <person name="Sykes S."/>
            <person name="White J."/>
            <person name="Yandava C."/>
            <person name="Allen-Vercoe E."/>
            <person name="Sibley C."/>
            <person name="Ambrose C.E."/>
            <person name="Strauss J."/>
            <person name="Daigneault M."/>
            <person name="Haas B."/>
            <person name="Nusbaum C."/>
            <person name="Birren B."/>
        </authorList>
    </citation>
    <scope>NUCLEOTIDE SEQUENCE [LARGE SCALE GENOMIC DNA]</scope>
    <source>
        <strain evidence="10 11">3_1_6</strain>
    </source>
</reference>
<feature type="active site" description="Proton donor" evidence="7">
    <location>
        <position position="351"/>
    </location>
</feature>
<dbReference type="InterPro" id="IPR009006">
    <property type="entry name" value="Ala_racemase/Decarboxylase_C"/>
</dbReference>
<dbReference type="HOGENOM" id="CLU_026444_0_2_7"/>
<dbReference type="HAMAP" id="MF_02120">
    <property type="entry name" value="LysA"/>
    <property type="match status" value="1"/>
</dbReference>
<keyword evidence="5" id="KW-0028">Amino-acid biosynthesis</keyword>
<feature type="binding site" evidence="5">
    <location>
        <position position="380"/>
    </location>
    <ligand>
        <name>substrate</name>
    </ligand>
</feature>
<keyword evidence="2 5" id="KW-0210">Decarboxylase</keyword>
<dbReference type="Gene3D" id="2.40.37.10">
    <property type="entry name" value="Lyase, Ornithine Decarboxylase, Chain A, domain 1"/>
    <property type="match status" value="1"/>
</dbReference>
<keyword evidence="11" id="KW-1185">Reference proteome</keyword>
<evidence type="ECO:0000313" key="11">
    <source>
        <dbReference type="Proteomes" id="UP000006034"/>
    </source>
</evidence>
<dbReference type="FunFam" id="3.20.20.10:FF:000003">
    <property type="entry name" value="Diaminopimelate decarboxylase"/>
    <property type="match status" value="1"/>
</dbReference>
<reference evidence="10 11" key="2">
    <citation type="submission" date="2013-04" db="EMBL/GenBank/DDBJ databases">
        <title>The Genome Sequence of Bilophila wadsworthia 3_1_6.</title>
        <authorList>
            <consortium name="The Broad Institute Genomics Platform"/>
            <person name="Earl A."/>
            <person name="Ward D."/>
            <person name="Feldgarden M."/>
            <person name="Gevers D."/>
            <person name="Sibley C."/>
            <person name="Strauss J."/>
            <person name="Allen-Vercoe E."/>
            <person name="Walker B."/>
            <person name="Young S."/>
            <person name="Zeng Q."/>
            <person name="Gargeya S."/>
            <person name="Fitzgerald M."/>
            <person name="Haas B."/>
            <person name="Abouelleil A."/>
            <person name="Allen A.W."/>
            <person name="Alvarado L."/>
            <person name="Arachchi H.M."/>
            <person name="Berlin A.M."/>
            <person name="Chapman S.B."/>
            <person name="Gainer-Dewar J."/>
            <person name="Goldberg J."/>
            <person name="Griggs A."/>
            <person name="Gujja S."/>
            <person name="Hansen M."/>
            <person name="Howarth C."/>
            <person name="Imamovic A."/>
            <person name="Ireland A."/>
            <person name="Larimer J."/>
            <person name="McCowan C."/>
            <person name="Murphy C."/>
            <person name="Pearson M."/>
            <person name="Poon T.W."/>
            <person name="Priest M."/>
            <person name="Roberts A."/>
            <person name="Saif S."/>
            <person name="Shea T."/>
            <person name="Sisk P."/>
            <person name="Sykes S."/>
            <person name="Wortman J."/>
            <person name="Nusbaum C."/>
            <person name="Birren B."/>
        </authorList>
    </citation>
    <scope>NUCLEOTIDE SEQUENCE [LARGE SCALE GENOMIC DNA]</scope>
    <source>
        <strain evidence="10 11">3_1_6</strain>
    </source>
</reference>
<evidence type="ECO:0000256" key="2">
    <source>
        <dbReference type="ARBA" id="ARBA00022793"/>
    </source>
</evidence>
<feature type="binding site" evidence="5">
    <location>
        <position position="322"/>
    </location>
    <ligand>
        <name>substrate</name>
    </ligand>
</feature>
<feature type="binding site" evidence="5">
    <location>
        <position position="236"/>
    </location>
    <ligand>
        <name>pyridoxal 5'-phosphate</name>
        <dbReference type="ChEBI" id="CHEBI:597326"/>
    </ligand>
</feature>
<evidence type="ECO:0000313" key="10">
    <source>
        <dbReference type="EMBL" id="EFV44192.1"/>
    </source>
</evidence>
<protein>
    <recommendedName>
        <fullName evidence="5 6">Diaminopimelate decarboxylase</fullName>
        <shortName evidence="5">DAP decarboxylase</shortName>
        <shortName evidence="5">DAPDC</shortName>
        <ecNumber evidence="5 6">4.1.1.20</ecNumber>
    </recommendedName>
</protein>
<dbReference type="NCBIfam" id="TIGR01048">
    <property type="entry name" value="lysA"/>
    <property type="match status" value="1"/>
</dbReference>
<dbReference type="STRING" id="563192.HMPREF0179_01998"/>
<dbReference type="UniPathway" id="UPA00034">
    <property type="reaction ID" value="UER00027"/>
</dbReference>
<keyword evidence="5 8" id="KW-0457">Lysine biosynthesis</keyword>
<evidence type="ECO:0000256" key="7">
    <source>
        <dbReference type="PIRSR" id="PIRSR600183-50"/>
    </source>
</evidence>
<dbReference type="CDD" id="cd06828">
    <property type="entry name" value="PLPDE_III_DapDC"/>
    <property type="match status" value="1"/>
</dbReference>
<sequence length="424" mass="46852">MSNVRSAQTDKVRFFGNTTPQELAAQYGTPLYVYNEDVLRRRCRELLSLSSLPGFHVNYSAKANTNLALLRIVREEGCHADAMSPGELHINKLAGFTPDRLLYVCNNVSAEEMKNAADNGLIVSVDSLSQLDQYGKVNPGGKVMIRINPGIGAGHHKKVITAGKETKFGIDPTSLDEVRALLKKHSLTLAGVNQHIGSLFMEPDNYLNAIEFLLHFVQSDLADLLPGIEIIDFGGGLGIPYRKYEEEPRLDMAELGRRLHALLSAWVEETGYKGKFFIEPGRYVVAECGVLLGTVHATKFNGENRYVGTDLGFNVLVRPAMYDSFHDIEIFRDGGEPDTDLVEQSIVGNICESGDILAKKRMLPLIKEGDIVAALDAGAYGFVMSSSYNQRPRAAEVLITSDGTPKLIRRRETLDDLTRCFVEE</sequence>
<evidence type="ECO:0000256" key="5">
    <source>
        <dbReference type="HAMAP-Rule" id="MF_02120"/>
    </source>
</evidence>
<keyword evidence="3 5" id="KW-0663">Pyridoxal phosphate</keyword>
<feature type="binding site" evidence="5">
    <location>
        <position position="380"/>
    </location>
    <ligand>
        <name>pyridoxal 5'-phosphate</name>
        <dbReference type="ChEBI" id="CHEBI:597326"/>
    </ligand>
</feature>
<feature type="binding site" evidence="5">
    <location>
        <position position="318"/>
    </location>
    <ligand>
        <name>substrate</name>
    </ligand>
</feature>
<name>E5Y734_BILW3</name>
<comment type="catalytic activity">
    <reaction evidence="5 8">
        <text>meso-2,6-diaminopimelate + H(+) = L-lysine + CO2</text>
        <dbReference type="Rhea" id="RHEA:15101"/>
        <dbReference type="ChEBI" id="CHEBI:15378"/>
        <dbReference type="ChEBI" id="CHEBI:16526"/>
        <dbReference type="ChEBI" id="CHEBI:32551"/>
        <dbReference type="ChEBI" id="CHEBI:57791"/>
        <dbReference type="EC" id="4.1.1.20"/>
    </reaction>
</comment>
<dbReference type="OrthoDB" id="9802241at2"/>
<evidence type="ECO:0000259" key="9">
    <source>
        <dbReference type="Pfam" id="PF02784"/>
    </source>
</evidence>
<comment type="cofactor">
    <cofactor evidence="1 5 7 8">
        <name>pyridoxal 5'-phosphate</name>
        <dbReference type="ChEBI" id="CHEBI:597326"/>
    </cofactor>
</comment>
<feature type="binding site" evidence="5">
    <location>
        <position position="282"/>
    </location>
    <ligand>
        <name>substrate</name>
    </ligand>
</feature>
<keyword evidence="4 5" id="KW-0456">Lyase</keyword>
<dbReference type="PANTHER" id="PTHR43727">
    <property type="entry name" value="DIAMINOPIMELATE DECARBOXYLASE"/>
    <property type="match status" value="1"/>
</dbReference>
<evidence type="ECO:0000256" key="3">
    <source>
        <dbReference type="ARBA" id="ARBA00022898"/>
    </source>
</evidence>
<evidence type="ECO:0000256" key="6">
    <source>
        <dbReference type="NCBIfam" id="TIGR01048"/>
    </source>
</evidence>
<dbReference type="InterPro" id="IPR000183">
    <property type="entry name" value="Orn/DAP/Arg_de-COase"/>
</dbReference>
<dbReference type="RefSeq" id="WP_005027776.1">
    <property type="nucleotide sequence ID" value="NZ_KE150238.1"/>
</dbReference>
<dbReference type="SUPFAM" id="SSF50621">
    <property type="entry name" value="Alanine racemase C-terminal domain-like"/>
    <property type="match status" value="1"/>
</dbReference>
<dbReference type="EC" id="4.1.1.20" evidence="5 6"/>
<dbReference type="GeneID" id="78085137"/>
<feature type="modified residue" description="N6-(pyridoxal phosphate)lysine" evidence="5 7">
    <location>
        <position position="62"/>
    </location>
</feature>
<comment type="caution">
    <text evidence="10">The sequence shown here is derived from an EMBL/GenBank/DDBJ whole genome shotgun (WGS) entry which is preliminary data.</text>
</comment>
<dbReference type="PANTHER" id="PTHR43727:SF2">
    <property type="entry name" value="GROUP IV DECARBOXYLASE"/>
    <property type="match status" value="1"/>
</dbReference>
<dbReference type="PRINTS" id="PR01179">
    <property type="entry name" value="ODADCRBXLASE"/>
</dbReference>
<dbReference type="Gene3D" id="3.20.20.10">
    <property type="entry name" value="Alanine racemase"/>
    <property type="match status" value="1"/>
</dbReference>
<dbReference type="InterPro" id="IPR029066">
    <property type="entry name" value="PLP-binding_barrel"/>
</dbReference>
<dbReference type="InterPro" id="IPR022644">
    <property type="entry name" value="De-COase2_N"/>
</dbReference>
<gene>
    <name evidence="5" type="primary">lysA</name>
    <name evidence="10" type="ORF">HMPREF0179_01998</name>
</gene>
<dbReference type="InterPro" id="IPR002986">
    <property type="entry name" value="DAP_deCOOHase_LysA"/>
</dbReference>
<comment type="similarity">
    <text evidence="5">Belongs to the Orn/Lys/Arg decarboxylase class-II family. LysA subfamily.</text>
</comment>
<proteinExistence type="inferred from homology"/>
<evidence type="ECO:0000256" key="8">
    <source>
        <dbReference type="RuleBase" id="RU003738"/>
    </source>
</evidence>
<dbReference type="EMBL" id="ADCP02000001">
    <property type="protein sequence ID" value="EFV44192.1"/>
    <property type="molecule type" value="Genomic_DNA"/>
</dbReference>
<dbReference type="GO" id="GO:0030170">
    <property type="term" value="F:pyridoxal phosphate binding"/>
    <property type="evidence" value="ECO:0007669"/>
    <property type="project" value="UniProtKB-UniRule"/>
</dbReference>